<organism evidence="1 2">
    <name type="scientific">Coniochaeta ligniaria NRRL 30616</name>
    <dbReference type="NCBI Taxonomy" id="1408157"/>
    <lineage>
        <taxon>Eukaryota</taxon>
        <taxon>Fungi</taxon>
        <taxon>Dikarya</taxon>
        <taxon>Ascomycota</taxon>
        <taxon>Pezizomycotina</taxon>
        <taxon>Sordariomycetes</taxon>
        <taxon>Sordariomycetidae</taxon>
        <taxon>Coniochaetales</taxon>
        <taxon>Coniochaetaceae</taxon>
        <taxon>Coniochaeta</taxon>
    </lineage>
</organism>
<evidence type="ECO:0000313" key="2">
    <source>
        <dbReference type="Proteomes" id="UP000182658"/>
    </source>
</evidence>
<proteinExistence type="predicted"/>
<keyword evidence="2" id="KW-1185">Reference proteome</keyword>
<evidence type="ECO:0000313" key="1">
    <source>
        <dbReference type="EMBL" id="OIW32065.1"/>
    </source>
</evidence>
<gene>
    <name evidence="1" type="ORF">CONLIGDRAFT_698585</name>
</gene>
<dbReference type="InParanoid" id="A0A1J7JFF7"/>
<dbReference type="Proteomes" id="UP000182658">
    <property type="component" value="Unassembled WGS sequence"/>
</dbReference>
<dbReference type="EMBL" id="KV875095">
    <property type="protein sequence ID" value="OIW32065.1"/>
    <property type="molecule type" value="Genomic_DNA"/>
</dbReference>
<feature type="non-terminal residue" evidence="1">
    <location>
        <position position="1"/>
    </location>
</feature>
<protein>
    <submittedName>
        <fullName evidence="1">Uncharacterized protein</fullName>
    </submittedName>
</protein>
<sequence length="223" mass="24777">SRARNNHQLNKRWPPHFTCLRHSWRRFHSGGGPPVPRKGKLRLKMDFNSRRMPQTRGHDPIPIPENMERELQEDLSVMFPQALKTGLPLSARNPGARLANHRFQAPASRAWDHMTPGHDAWSLTTAASFVCTVDHQSDLGSSFLGRVGAMESSRMTTKLSLHEPEDDRYKITSLTPGRRVIAFSPQSSSACLTLVDPVTANEVSVSYTGVLGTASARSSSNKL</sequence>
<name>A0A1J7JFF7_9PEZI</name>
<accession>A0A1J7JFF7</accession>
<dbReference type="AlphaFoldDB" id="A0A1J7JFF7"/>
<reference evidence="1 2" key="1">
    <citation type="submission" date="2016-10" db="EMBL/GenBank/DDBJ databases">
        <title>Draft genome sequence of Coniochaeta ligniaria NRRL30616, a lignocellulolytic fungus for bioabatement of inhibitors in plant biomass hydrolysates.</title>
        <authorList>
            <consortium name="DOE Joint Genome Institute"/>
            <person name="Jimenez D.J."/>
            <person name="Hector R.E."/>
            <person name="Riley R."/>
            <person name="Sun H."/>
            <person name="Grigoriev I.V."/>
            <person name="Van Elsas J.D."/>
            <person name="Nichols N.N."/>
        </authorList>
    </citation>
    <scope>NUCLEOTIDE SEQUENCE [LARGE SCALE GENOMIC DNA]</scope>
    <source>
        <strain evidence="1 2">NRRL 30616</strain>
    </source>
</reference>